<proteinExistence type="predicted"/>
<protein>
    <submittedName>
        <fullName evidence="1">Uncharacterized protein</fullName>
    </submittedName>
</protein>
<dbReference type="EMBL" id="CM046389">
    <property type="protein sequence ID" value="KAI8568188.1"/>
    <property type="molecule type" value="Genomic_DNA"/>
</dbReference>
<sequence length="169" mass="18462">MTIDGASNVNGVGAGIVLFSLSGTAHESVVSIGYPATNNEAEYKALITGLQLGLRMDVDSVHIFCDSRLIVGHLNNDYQARDERMNAYVSHVLTLLKRFNRVEVEWIAREHNAHVDALAGLASVYLTSGSRTIVFNEVESPSFEPIVCLVLVITLSLSQMDPIVAYLKN</sequence>
<dbReference type="Proteomes" id="UP001062846">
    <property type="component" value="Chromosome 2"/>
</dbReference>
<comment type="caution">
    <text evidence="1">The sequence shown here is derived from an EMBL/GenBank/DDBJ whole genome shotgun (WGS) entry which is preliminary data.</text>
</comment>
<gene>
    <name evidence="1" type="ORF">RHMOL_Rhmol02G0178100</name>
</gene>
<organism evidence="1 2">
    <name type="scientific">Rhododendron molle</name>
    <name type="common">Chinese azalea</name>
    <name type="synonym">Azalea mollis</name>
    <dbReference type="NCBI Taxonomy" id="49168"/>
    <lineage>
        <taxon>Eukaryota</taxon>
        <taxon>Viridiplantae</taxon>
        <taxon>Streptophyta</taxon>
        <taxon>Embryophyta</taxon>
        <taxon>Tracheophyta</taxon>
        <taxon>Spermatophyta</taxon>
        <taxon>Magnoliopsida</taxon>
        <taxon>eudicotyledons</taxon>
        <taxon>Gunneridae</taxon>
        <taxon>Pentapetalae</taxon>
        <taxon>asterids</taxon>
        <taxon>Ericales</taxon>
        <taxon>Ericaceae</taxon>
        <taxon>Ericoideae</taxon>
        <taxon>Rhodoreae</taxon>
        <taxon>Rhododendron</taxon>
    </lineage>
</organism>
<keyword evidence="2" id="KW-1185">Reference proteome</keyword>
<accession>A0ACC0PR44</accession>
<name>A0ACC0PR44_RHOML</name>
<reference evidence="1" key="1">
    <citation type="submission" date="2022-02" db="EMBL/GenBank/DDBJ databases">
        <title>Plant Genome Project.</title>
        <authorList>
            <person name="Zhang R.-G."/>
        </authorList>
    </citation>
    <scope>NUCLEOTIDE SEQUENCE</scope>
    <source>
        <strain evidence="1">AT1</strain>
    </source>
</reference>
<evidence type="ECO:0000313" key="1">
    <source>
        <dbReference type="EMBL" id="KAI8568188.1"/>
    </source>
</evidence>
<evidence type="ECO:0000313" key="2">
    <source>
        <dbReference type="Proteomes" id="UP001062846"/>
    </source>
</evidence>